<organism evidence="3 4">
    <name type="scientific">Paralvinella palmiformis</name>
    <dbReference type="NCBI Taxonomy" id="53620"/>
    <lineage>
        <taxon>Eukaryota</taxon>
        <taxon>Metazoa</taxon>
        <taxon>Spiralia</taxon>
        <taxon>Lophotrochozoa</taxon>
        <taxon>Annelida</taxon>
        <taxon>Polychaeta</taxon>
        <taxon>Sedentaria</taxon>
        <taxon>Canalipalpata</taxon>
        <taxon>Terebellida</taxon>
        <taxon>Terebelliformia</taxon>
        <taxon>Alvinellidae</taxon>
        <taxon>Paralvinella</taxon>
    </lineage>
</organism>
<keyword evidence="2" id="KW-0812">Transmembrane</keyword>
<evidence type="ECO:0000313" key="3">
    <source>
        <dbReference type="EMBL" id="KAK2170170.1"/>
    </source>
</evidence>
<dbReference type="Proteomes" id="UP001208570">
    <property type="component" value="Unassembled WGS sequence"/>
</dbReference>
<evidence type="ECO:0000256" key="2">
    <source>
        <dbReference type="SAM" id="Phobius"/>
    </source>
</evidence>
<reference evidence="3" key="1">
    <citation type="journal article" date="2023" name="Mol. Biol. Evol.">
        <title>Third-Generation Sequencing Reveals the Adaptive Role of the Epigenome in Three Deep-Sea Polychaetes.</title>
        <authorList>
            <person name="Perez M."/>
            <person name="Aroh O."/>
            <person name="Sun Y."/>
            <person name="Lan Y."/>
            <person name="Juniper S.K."/>
            <person name="Young C.R."/>
            <person name="Angers B."/>
            <person name="Qian P.Y."/>
        </authorList>
    </citation>
    <scope>NUCLEOTIDE SEQUENCE</scope>
    <source>
        <strain evidence="3">P08H-3</strain>
    </source>
</reference>
<feature type="region of interest" description="Disordered" evidence="1">
    <location>
        <begin position="119"/>
        <end position="141"/>
    </location>
</feature>
<sequence>MSDWVCTYRQLCKGTPCDMRSSYCEQEKCFPCRGLCTKTRIIDNHRLADCWNICPLYMDQQCDFDVKTTTQVTAIKTNCTHYYNSMIALAIISAVLLLVIMILLQKLKELRRLNQVRDGTQAGTPEDQSFLPNGQQDSSTHFRTQNGIIAHPEGDDSMEVG</sequence>
<accession>A0AAD9NHF1</accession>
<evidence type="ECO:0000256" key="1">
    <source>
        <dbReference type="SAM" id="MobiDB-lite"/>
    </source>
</evidence>
<protein>
    <submittedName>
        <fullName evidence="3">Uncharacterized protein</fullName>
    </submittedName>
</protein>
<evidence type="ECO:0000313" key="4">
    <source>
        <dbReference type="Proteomes" id="UP001208570"/>
    </source>
</evidence>
<keyword evidence="2" id="KW-1133">Transmembrane helix</keyword>
<proteinExistence type="predicted"/>
<keyword evidence="2" id="KW-0472">Membrane</keyword>
<comment type="caution">
    <text evidence="3">The sequence shown here is derived from an EMBL/GenBank/DDBJ whole genome shotgun (WGS) entry which is preliminary data.</text>
</comment>
<dbReference type="EMBL" id="JAODUP010000004">
    <property type="protein sequence ID" value="KAK2170170.1"/>
    <property type="molecule type" value="Genomic_DNA"/>
</dbReference>
<feature type="transmembrane region" description="Helical" evidence="2">
    <location>
        <begin position="82"/>
        <end position="104"/>
    </location>
</feature>
<dbReference type="AlphaFoldDB" id="A0AAD9NHF1"/>
<name>A0AAD9NHF1_9ANNE</name>
<keyword evidence="4" id="KW-1185">Reference proteome</keyword>
<gene>
    <name evidence="3" type="ORF">LSH36_4g20032</name>
</gene>